<comment type="caution">
    <text evidence="1">The sequence shown here is derived from an EMBL/GenBank/DDBJ whole genome shotgun (WGS) entry which is preliminary data.</text>
</comment>
<dbReference type="Gene3D" id="3.40.50.2300">
    <property type="match status" value="2"/>
</dbReference>
<keyword evidence="2" id="KW-1185">Reference proteome</keyword>
<evidence type="ECO:0000313" key="2">
    <source>
        <dbReference type="Proteomes" id="UP000609874"/>
    </source>
</evidence>
<organism evidence="1 2">
    <name type="scientific">Arthrobacter gallicola</name>
    <dbReference type="NCBI Taxonomy" id="2762225"/>
    <lineage>
        <taxon>Bacteria</taxon>
        <taxon>Bacillati</taxon>
        <taxon>Actinomycetota</taxon>
        <taxon>Actinomycetes</taxon>
        <taxon>Micrococcales</taxon>
        <taxon>Micrococcaceae</taxon>
        <taxon>Arthrobacter</taxon>
    </lineage>
</organism>
<dbReference type="SUPFAM" id="SSF53822">
    <property type="entry name" value="Periplasmic binding protein-like I"/>
    <property type="match status" value="1"/>
</dbReference>
<protein>
    <recommendedName>
        <fullName evidence="3">Leucine-binding protein domain-containing protein</fullName>
    </recommendedName>
</protein>
<dbReference type="InterPro" id="IPR028082">
    <property type="entry name" value="Peripla_BP_I"/>
</dbReference>
<dbReference type="RefSeq" id="WP_191808555.1">
    <property type="nucleotide sequence ID" value="NZ_JACSQD010000006.1"/>
</dbReference>
<proteinExistence type="predicted"/>
<dbReference type="EMBL" id="JACSQD010000006">
    <property type="protein sequence ID" value="MBD7996266.1"/>
    <property type="molecule type" value="Genomic_DNA"/>
</dbReference>
<sequence length="446" mass="44193">MNSRTKLLTLVAAGLAVVIAAAVALTITLNQPKEAPRPDPVAATVPVALSADGLPDSVSIGIVLTFGQSGEPGSEYNRAAQGAVVAAQRFTQSGTAVTLPTQNDRGTEEGAREAVSSLAGQGVSGLVVATTGVQAQAAAKAAEEIGLPVILPYAEPAEPADPARSTWTTKPAGAASALQTALAGKERVLFINDGGSLPPSVEVAQTLTLGEFEDLQALAQEAAVRTGDQLIPPAADAGAEPVRVADPADAAVVSAATPQRLAQLVQALQARGVTVPLVLPDGATTPAFASALAELDGTASGQLVSIASDGGDSTALQQDAQGRGMSAFLSALRLAAGEPDTKNLTGDAPFAADAWAADPASHDAVVALVRAVALAGSAEPAQVGTALRAVSFGPGEGSAGSTLDFSGPAALTAPAVPVFASIQDLGLRPADALAPRLVWVPAPASP</sequence>
<evidence type="ECO:0008006" key="3">
    <source>
        <dbReference type="Google" id="ProtNLM"/>
    </source>
</evidence>
<name>A0ABR8UUM3_9MICC</name>
<gene>
    <name evidence="1" type="ORF">H9639_13260</name>
</gene>
<evidence type="ECO:0000313" key="1">
    <source>
        <dbReference type="EMBL" id="MBD7996266.1"/>
    </source>
</evidence>
<dbReference type="Proteomes" id="UP000609874">
    <property type="component" value="Unassembled WGS sequence"/>
</dbReference>
<accession>A0ABR8UUM3</accession>
<reference evidence="1 2" key="1">
    <citation type="submission" date="2020-08" db="EMBL/GenBank/DDBJ databases">
        <title>A Genomic Blueprint of the Chicken Gut Microbiome.</title>
        <authorList>
            <person name="Gilroy R."/>
            <person name="Ravi A."/>
            <person name="Getino M."/>
            <person name="Pursley I."/>
            <person name="Horton D.L."/>
            <person name="Alikhan N.-F."/>
            <person name="Baker D."/>
            <person name="Gharbi K."/>
            <person name="Hall N."/>
            <person name="Watson M."/>
            <person name="Adriaenssens E.M."/>
            <person name="Foster-Nyarko E."/>
            <person name="Jarju S."/>
            <person name="Secka A."/>
            <person name="Antonio M."/>
            <person name="Oren A."/>
            <person name="Chaudhuri R."/>
            <person name="La Ragione R.M."/>
            <person name="Hildebrand F."/>
            <person name="Pallen M.J."/>
        </authorList>
    </citation>
    <scope>NUCLEOTIDE SEQUENCE [LARGE SCALE GENOMIC DNA]</scope>
    <source>
        <strain evidence="1 2">Sa2CUA1</strain>
    </source>
</reference>